<gene>
    <name evidence="5" type="ORF">RDB_LOCUS94958</name>
</gene>
<feature type="domain" description="RRM" evidence="4">
    <location>
        <begin position="164"/>
        <end position="237"/>
    </location>
</feature>
<feature type="region of interest" description="Disordered" evidence="3">
    <location>
        <begin position="327"/>
        <end position="550"/>
    </location>
</feature>
<evidence type="ECO:0000313" key="5">
    <source>
        <dbReference type="EMBL" id="CAE7156959.1"/>
    </source>
</evidence>
<feature type="region of interest" description="Disordered" evidence="3">
    <location>
        <begin position="563"/>
        <end position="618"/>
    </location>
</feature>
<name>A0A8H3DZ36_9AGAM</name>
<dbReference type="AlphaFoldDB" id="A0A8H3DZ36"/>
<protein>
    <recommendedName>
        <fullName evidence="4">RRM domain-containing protein</fullName>
    </recommendedName>
</protein>
<comment type="caution">
    <text evidence="5">The sequence shown here is derived from an EMBL/GenBank/DDBJ whole genome shotgun (WGS) entry which is preliminary data.</text>
</comment>
<dbReference type="InterPro" id="IPR012677">
    <property type="entry name" value="Nucleotide-bd_a/b_plait_sf"/>
</dbReference>
<dbReference type="SUPFAM" id="SSF54928">
    <property type="entry name" value="RNA-binding domain, RBD"/>
    <property type="match status" value="1"/>
</dbReference>
<evidence type="ECO:0000259" key="4">
    <source>
        <dbReference type="PROSITE" id="PS50102"/>
    </source>
</evidence>
<evidence type="ECO:0000256" key="2">
    <source>
        <dbReference type="PROSITE-ProRule" id="PRU00176"/>
    </source>
</evidence>
<feature type="compositionally biased region" description="Pro residues" evidence="3">
    <location>
        <begin position="481"/>
        <end position="536"/>
    </location>
</feature>
<reference evidence="5" key="1">
    <citation type="submission" date="2021-01" db="EMBL/GenBank/DDBJ databases">
        <authorList>
            <person name="Kaushik A."/>
        </authorList>
    </citation>
    <scope>NUCLEOTIDE SEQUENCE</scope>
    <source>
        <strain evidence="5">AG5</strain>
    </source>
</reference>
<dbReference type="GO" id="GO:0003723">
    <property type="term" value="F:RNA binding"/>
    <property type="evidence" value="ECO:0007669"/>
    <property type="project" value="UniProtKB-UniRule"/>
</dbReference>
<accession>A0A8H3DZ36</accession>
<dbReference type="PROSITE" id="PS50102">
    <property type="entry name" value="RRM"/>
    <property type="match status" value="1"/>
</dbReference>
<feature type="compositionally biased region" description="Low complexity" evidence="3">
    <location>
        <begin position="563"/>
        <end position="578"/>
    </location>
</feature>
<evidence type="ECO:0000256" key="1">
    <source>
        <dbReference type="ARBA" id="ARBA00022884"/>
    </source>
</evidence>
<dbReference type="EMBL" id="CAJNJQ010001976">
    <property type="protein sequence ID" value="CAE7156959.1"/>
    <property type="molecule type" value="Genomic_DNA"/>
</dbReference>
<dbReference type="Proteomes" id="UP000663827">
    <property type="component" value="Unassembled WGS sequence"/>
</dbReference>
<sequence>MEGTTPSPADAVVDHLVLKDILIQKGEEEVAAGVEEEVEAEVATVVMLITTMHMTAPIMLVPVIHISVAPHQPAIMRTDPVQEGTAMTAVDLVVAMKITAIAEEEVAAAVVVDFVVVIVKVMTEILAVADSVAVAAVLQSQPEMMPFMTVLSNKESSVRDHVAHSLFGTSRSYETDSTSVRRQFEEFGEIKTFFDLIANRGMVFVTYYDVRAAERARERLQDSEISGRPIDVHYSLPRGDEQAGRCERDKNQGTLLITLRQSNQTIDDHELRRLFQRFGDVKQVMPPDGRNDQRLLEMYDSRAMETAHDHLQGQPLQDGIMDIEFAWDVPDTPLPPGPVPGSKRQLEDREHGREPDSSSSRGRGRGRGRGGFRGDYDDRERDHSWDRERRRSRSPRGDRDREGYGPRRGSRFDYDEAPRGNRNYGSPPPRDAGYNGSGGQSGAYGSSGASSAPALGDDRLEQAKKVQQLLAALKQSQPAAAPTPPPQVAPPVNNPPPPNPYAYGPPPSAMPPFPPTGYSAPPPGYPPYPPSAPTQPPAQQNTNQSTAALAGLPPSVLALLQQASAAQASPPHAQQPQHMYGMSGYGGYVVPPPQQAPPPHQPPPSQSPPVAGQTPQAMQQLMALLSAHKRT</sequence>
<dbReference type="InterPro" id="IPR035979">
    <property type="entry name" value="RBD_domain_sf"/>
</dbReference>
<dbReference type="Pfam" id="PF00076">
    <property type="entry name" value="RRM_1"/>
    <property type="match status" value="1"/>
</dbReference>
<dbReference type="Pfam" id="PF13893">
    <property type="entry name" value="RRM_5"/>
    <property type="match status" value="1"/>
</dbReference>
<dbReference type="InterPro" id="IPR000504">
    <property type="entry name" value="RRM_dom"/>
</dbReference>
<evidence type="ECO:0000256" key="3">
    <source>
        <dbReference type="SAM" id="MobiDB-lite"/>
    </source>
</evidence>
<keyword evidence="1 2" id="KW-0694">RNA-binding</keyword>
<feature type="compositionally biased region" description="Pro residues" evidence="3">
    <location>
        <begin position="590"/>
        <end position="607"/>
    </location>
</feature>
<organism evidence="5 6">
    <name type="scientific">Rhizoctonia solani</name>
    <dbReference type="NCBI Taxonomy" id="456999"/>
    <lineage>
        <taxon>Eukaryota</taxon>
        <taxon>Fungi</taxon>
        <taxon>Dikarya</taxon>
        <taxon>Basidiomycota</taxon>
        <taxon>Agaricomycotina</taxon>
        <taxon>Agaricomycetes</taxon>
        <taxon>Cantharellales</taxon>
        <taxon>Ceratobasidiaceae</taxon>
        <taxon>Rhizoctonia</taxon>
    </lineage>
</organism>
<dbReference type="CDD" id="cd12276">
    <property type="entry name" value="RRM2_MEI2_EAR1_like"/>
    <property type="match status" value="1"/>
</dbReference>
<feature type="compositionally biased region" description="Basic and acidic residues" evidence="3">
    <location>
        <begin position="372"/>
        <end position="419"/>
    </location>
</feature>
<feature type="compositionally biased region" description="Basic and acidic residues" evidence="3">
    <location>
        <begin position="344"/>
        <end position="356"/>
    </location>
</feature>
<evidence type="ECO:0000313" key="6">
    <source>
        <dbReference type="Proteomes" id="UP000663827"/>
    </source>
</evidence>
<dbReference type="Gene3D" id="3.30.70.330">
    <property type="match status" value="2"/>
</dbReference>
<feature type="compositionally biased region" description="Low complexity" evidence="3">
    <location>
        <begin position="443"/>
        <end position="455"/>
    </location>
</feature>
<proteinExistence type="predicted"/>
<dbReference type="PANTHER" id="PTHR23189">
    <property type="entry name" value="RNA RECOGNITION MOTIF-CONTAINING"/>
    <property type="match status" value="1"/>
</dbReference>
<dbReference type="SMART" id="SM00360">
    <property type="entry name" value="RRM"/>
    <property type="match status" value="2"/>
</dbReference>